<evidence type="ECO:0000259" key="3">
    <source>
        <dbReference type="Pfam" id="PF10145"/>
    </source>
</evidence>
<name>A0ABQ2DAP3_9BACI</name>
<dbReference type="PANTHER" id="PTHR37813:SF1">
    <property type="entry name" value="FELS-2 PROPHAGE PROTEIN"/>
    <property type="match status" value="1"/>
</dbReference>
<keyword evidence="2" id="KW-0812">Transmembrane</keyword>
<keyword evidence="2" id="KW-1133">Transmembrane helix</keyword>
<gene>
    <name evidence="4" type="ORF">GCM10007111_09680</name>
</gene>
<dbReference type="Gene3D" id="1.10.287.950">
    <property type="entry name" value="Methyl-accepting chemotaxis protein"/>
    <property type="match status" value="1"/>
</dbReference>
<proteinExistence type="predicted"/>
<sequence length="1126" mass="118151">MIGDVLVRIGADISDYDKNIKKAADRMQEFGSNISSVGSTIAAGFGAIAAGSALAVGSTVKAAAEWEDSFASVRKTVDGTEADFARLAKGIRNMSEEVPASANSIAEVAAVAGQLGVKSDDILKFTRTMVDLGETTNLSSEDAAQSLAQFANVVGMSMDDIDRLGSVIVDLGNNMATQEDKIVSMAQRLSGAGSQVNLAESDILAFSAALSSIGIEAEMGGSAFSRVMLNMNTAVMDGGKELQKFAKIAGMSADDFATAFENDAAGAITTFLSGLGKIGKEGGNTTKVLDDLGFSELRVRDTLLRASEASGLFSDALNIGSNAWKENTALTKEANTRYETFISKLKMVRNRVKNIASLIGGPFMDVLSGMLDALDPVISAVERFAEWFNGASQPMKTFITTAVLLIPVIAAIGAGIGLLLMALGGLVGTIGVASIAFGGLGGAALVVGKVILGLIGAFTLLPAAIAGIVVAAKNFDKIKAKASDMATSIANSVASLAKSVKESLDEFAQAFADKFPVAAEAIQEFADSVKDFSVGAFEKALSGLGTLGELAAKGLDVLKESGITVTDVLRNLAGPMTSLVILLGGLAGPIGWVVSGLTFLATRTNIVTDMIKVFKGEMEFSEAIENMGEMVVQFINKLSEMLTASIETGTDIIVKLIEGITAALPGLIDTATQIITLLIEKFTELLPVLIETGLGLVLKLIEGIVSALPMVIETATKLFTTLVETIFTLLPMLIETGIQILMTLIDAIITNLPLIIEMAITLITTLIQTLVENLPRVVDAGINILTSLIDGIIQSLPALLDAALQLIMAILDVIVENLPVILQAGVDILMALIDGIISILPTLLDAALEILFALVDVFIDNLPKLFDAGVEILFALIDGIIEILPELLEAGGKLITELIKALMDMLPDIFDAGVELIGELIDGLLDMLPDIGEAAAEIGGKLLDGIGDFAGDMFNAGADLLGGLKRGIEDKADDVVSAAQSVAGRVESATKRFFGIKSPSRMFRNDIGKMLGEGLALGIKDEISNVTKMAQRLSEAATPEQPKLAGIDIGDFRGQSKQMSARLQAEVNRGSYGDSGGTDNGILAEIRDELRRTREVNVNLEADNEWLRAKINEGNAVDASIGRYFP</sequence>
<keyword evidence="2" id="KW-0472">Membrane</keyword>
<feature type="transmembrane region" description="Helical" evidence="2">
    <location>
        <begin position="426"/>
        <end position="445"/>
    </location>
</feature>
<evidence type="ECO:0000256" key="2">
    <source>
        <dbReference type="SAM" id="Phobius"/>
    </source>
</evidence>
<evidence type="ECO:0000256" key="1">
    <source>
        <dbReference type="ARBA" id="ARBA00022612"/>
    </source>
</evidence>
<dbReference type="Pfam" id="PF10145">
    <property type="entry name" value="PhageMin_Tail"/>
    <property type="match status" value="1"/>
</dbReference>
<feature type="transmembrane region" description="Helical" evidence="2">
    <location>
        <begin position="398"/>
        <end position="419"/>
    </location>
</feature>
<protein>
    <submittedName>
        <fullName evidence="4">Membrane protein</fullName>
    </submittedName>
</protein>
<reference evidence="5" key="1">
    <citation type="journal article" date="2019" name="Int. J. Syst. Evol. Microbiol.">
        <title>The Global Catalogue of Microorganisms (GCM) 10K type strain sequencing project: providing services to taxonomists for standard genome sequencing and annotation.</title>
        <authorList>
            <consortium name="The Broad Institute Genomics Platform"/>
            <consortium name="The Broad Institute Genome Sequencing Center for Infectious Disease"/>
            <person name="Wu L."/>
            <person name="Ma J."/>
        </authorList>
    </citation>
    <scope>NUCLEOTIDE SEQUENCE [LARGE SCALE GENOMIC DNA]</scope>
    <source>
        <strain evidence="5">JCM 30071</strain>
    </source>
</reference>
<keyword evidence="1" id="KW-1188">Viral release from host cell</keyword>
<dbReference type="EMBL" id="BMPN01000001">
    <property type="protein sequence ID" value="GGJ49595.1"/>
    <property type="molecule type" value="Genomic_DNA"/>
</dbReference>
<evidence type="ECO:0000313" key="5">
    <source>
        <dbReference type="Proteomes" id="UP000634435"/>
    </source>
</evidence>
<dbReference type="NCBIfam" id="TIGR01760">
    <property type="entry name" value="tape_meas_TP901"/>
    <property type="match status" value="1"/>
</dbReference>
<dbReference type="RefSeq" id="WP_188942265.1">
    <property type="nucleotide sequence ID" value="NZ_BMPN01000001.1"/>
</dbReference>
<feature type="transmembrane region" description="Helical" evidence="2">
    <location>
        <begin position="451"/>
        <end position="472"/>
    </location>
</feature>
<accession>A0ABQ2DAP3</accession>
<dbReference type="SUPFAM" id="SSF48371">
    <property type="entry name" value="ARM repeat"/>
    <property type="match status" value="1"/>
</dbReference>
<keyword evidence="5" id="KW-1185">Reference proteome</keyword>
<feature type="domain" description="Phage tail tape measure protein" evidence="3">
    <location>
        <begin position="91"/>
        <end position="281"/>
    </location>
</feature>
<comment type="caution">
    <text evidence="4">The sequence shown here is derived from an EMBL/GenBank/DDBJ whole genome shotgun (WGS) entry which is preliminary data.</text>
</comment>
<feature type="transmembrane region" description="Helical" evidence="2">
    <location>
        <begin position="579"/>
        <end position="601"/>
    </location>
</feature>
<evidence type="ECO:0000313" key="4">
    <source>
        <dbReference type="EMBL" id="GGJ49595.1"/>
    </source>
</evidence>
<dbReference type="InterPro" id="IPR016024">
    <property type="entry name" value="ARM-type_fold"/>
</dbReference>
<dbReference type="Proteomes" id="UP000634435">
    <property type="component" value="Unassembled WGS sequence"/>
</dbReference>
<dbReference type="PANTHER" id="PTHR37813">
    <property type="entry name" value="FELS-2 PROPHAGE PROTEIN"/>
    <property type="match status" value="1"/>
</dbReference>
<dbReference type="InterPro" id="IPR010090">
    <property type="entry name" value="Phage_tape_meas"/>
</dbReference>
<organism evidence="4 5">
    <name type="scientific">Virgibacillus kapii</name>
    <dbReference type="NCBI Taxonomy" id="1638645"/>
    <lineage>
        <taxon>Bacteria</taxon>
        <taxon>Bacillati</taxon>
        <taxon>Bacillota</taxon>
        <taxon>Bacilli</taxon>
        <taxon>Bacillales</taxon>
        <taxon>Bacillaceae</taxon>
        <taxon>Virgibacillus</taxon>
    </lineage>
</organism>